<evidence type="ECO:0000313" key="2">
    <source>
        <dbReference type="EMBL" id="QQD24330.1"/>
    </source>
</evidence>
<reference evidence="2 3" key="1">
    <citation type="submission" date="2019-11" db="EMBL/GenBank/DDBJ databases">
        <title>Venatorbacter sp. nov. a predator of Campylobacter and other Gram-negative bacteria.</title>
        <authorList>
            <person name="Saeedi A."/>
            <person name="Cummings N.J."/>
            <person name="Connerton I.F."/>
            <person name="Connerton P.L."/>
        </authorList>
    </citation>
    <scope>NUCLEOTIDE SEQUENCE [LARGE SCALE GENOMIC DNA]</scope>
    <source>
        <strain evidence="2">XL5</strain>
    </source>
</reference>
<organism evidence="2 3">
    <name type="scientific">Venatoribacter cucullus</name>
    <dbReference type="NCBI Taxonomy" id="2661630"/>
    <lineage>
        <taxon>Bacteria</taxon>
        <taxon>Pseudomonadati</taxon>
        <taxon>Pseudomonadota</taxon>
        <taxon>Gammaproteobacteria</taxon>
        <taxon>Oceanospirillales</taxon>
        <taxon>Oceanospirillaceae</taxon>
        <taxon>Venatoribacter</taxon>
    </lineage>
</organism>
<dbReference type="Gene3D" id="3.40.50.720">
    <property type="entry name" value="NAD(P)-binding Rossmann-like Domain"/>
    <property type="match status" value="1"/>
</dbReference>
<dbReference type="InterPro" id="IPR001509">
    <property type="entry name" value="Epimerase_deHydtase"/>
</dbReference>
<gene>
    <name evidence="2" type="ORF">GJQ55_07500</name>
</gene>
<proteinExistence type="predicted"/>
<dbReference type="AlphaFoldDB" id="A0A9X7YN59"/>
<accession>A0A9X7YN59</accession>
<protein>
    <recommendedName>
        <fullName evidence="1">NAD-dependent epimerase/dehydratase domain-containing protein</fullName>
    </recommendedName>
</protein>
<dbReference type="RefSeq" id="WP_228344373.1">
    <property type="nucleotide sequence ID" value="NZ_CP046056.1"/>
</dbReference>
<evidence type="ECO:0000259" key="1">
    <source>
        <dbReference type="Pfam" id="PF01370"/>
    </source>
</evidence>
<dbReference type="InterPro" id="IPR036291">
    <property type="entry name" value="NAD(P)-bd_dom_sf"/>
</dbReference>
<keyword evidence="3" id="KW-1185">Reference proteome</keyword>
<dbReference type="SUPFAM" id="SSF51735">
    <property type="entry name" value="NAD(P)-binding Rossmann-fold domains"/>
    <property type="match status" value="1"/>
</dbReference>
<dbReference type="Proteomes" id="UP000596074">
    <property type="component" value="Chromosome"/>
</dbReference>
<name>A0A9X7YN59_9GAMM</name>
<dbReference type="Pfam" id="PF01370">
    <property type="entry name" value="Epimerase"/>
    <property type="match status" value="1"/>
</dbReference>
<sequence length="79" mass="8216">MVQRVLVAGSSGGIGAELARQLRAAGYTVFTLSRSGAPSDFHCVADLSAATSIPLVQPFLQQAQQHGALLHWDGSVIPS</sequence>
<dbReference type="EMBL" id="CP046056">
    <property type="protein sequence ID" value="QQD24330.1"/>
    <property type="molecule type" value="Genomic_DNA"/>
</dbReference>
<dbReference type="KEGG" id="vcw:GJQ55_07500"/>
<evidence type="ECO:0000313" key="3">
    <source>
        <dbReference type="Proteomes" id="UP000596074"/>
    </source>
</evidence>
<feature type="domain" description="NAD-dependent epimerase/dehydratase" evidence="1">
    <location>
        <begin position="5"/>
        <end position="47"/>
    </location>
</feature>